<keyword evidence="5 7" id="KW-0119">Carbohydrate metabolism</keyword>
<comment type="similarity">
    <text evidence="7">Belongs to the gmhB family.</text>
</comment>
<keyword evidence="3 10" id="KW-0479">Metal-binding</keyword>
<dbReference type="InterPro" id="IPR006543">
    <property type="entry name" value="Histidinol-phos"/>
</dbReference>
<dbReference type="OrthoDB" id="9781367at2"/>
<accession>A0A5B7YCW3</accession>
<dbReference type="GO" id="GO:0005975">
    <property type="term" value="P:carbohydrate metabolic process"/>
    <property type="evidence" value="ECO:0007669"/>
    <property type="project" value="InterPro"/>
</dbReference>
<keyword evidence="10" id="KW-0862">Zinc</keyword>
<evidence type="ECO:0000256" key="5">
    <source>
        <dbReference type="ARBA" id="ARBA00023277"/>
    </source>
</evidence>
<dbReference type="PANTHER" id="PTHR42891:SF1">
    <property type="entry name" value="D-GLYCERO-BETA-D-MANNO-HEPTOSE-1,7-BISPHOSPHATE 7-PHOSPHATASE"/>
    <property type="match status" value="1"/>
</dbReference>
<evidence type="ECO:0000256" key="10">
    <source>
        <dbReference type="PIRSR" id="PIRSR004682-4"/>
    </source>
</evidence>
<dbReference type="CDD" id="cd07503">
    <property type="entry name" value="HAD_HisB-N"/>
    <property type="match status" value="1"/>
</dbReference>
<dbReference type="GO" id="GO:0016791">
    <property type="term" value="F:phosphatase activity"/>
    <property type="evidence" value="ECO:0007669"/>
    <property type="project" value="InterPro"/>
</dbReference>
<dbReference type="RefSeq" id="WP_139756291.1">
    <property type="nucleotide sequence ID" value="NZ_CP039852.1"/>
</dbReference>
<feature type="site" description="Stabilizes the phosphoryl group" evidence="9">
    <location>
        <position position="56"/>
    </location>
</feature>
<dbReference type="Pfam" id="PF13242">
    <property type="entry name" value="Hydrolase_like"/>
    <property type="match status" value="1"/>
</dbReference>
<feature type="active site" description="Proton donor" evidence="8">
    <location>
        <position position="16"/>
    </location>
</feature>
<dbReference type="InterPro" id="IPR004446">
    <property type="entry name" value="Heptose_bisP_phosphatase"/>
</dbReference>
<evidence type="ECO:0000256" key="1">
    <source>
        <dbReference type="ARBA" id="ARBA00004496"/>
    </source>
</evidence>
<evidence type="ECO:0000256" key="4">
    <source>
        <dbReference type="ARBA" id="ARBA00022801"/>
    </source>
</evidence>
<dbReference type="InterPro" id="IPR023214">
    <property type="entry name" value="HAD_sf"/>
</dbReference>
<feature type="binding site" evidence="10">
    <location>
        <position position="110"/>
    </location>
    <ligand>
        <name>Zn(2+)</name>
        <dbReference type="ChEBI" id="CHEBI:29105"/>
    </ligand>
</feature>
<dbReference type="Proteomes" id="UP000304912">
    <property type="component" value="Chromosome"/>
</dbReference>
<dbReference type="InterPro" id="IPR006549">
    <property type="entry name" value="HAD-SF_hydro_IIIA"/>
</dbReference>
<comment type="cofactor">
    <cofactor evidence="10">
        <name>Zn(2+)</name>
        <dbReference type="ChEBI" id="CHEBI:29105"/>
    </cofactor>
</comment>
<feature type="binding site" evidence="10">
    <location>
        <position position="95"/>
    </location>
    <ligand>
        <name>Zn(2+)</name>
        <dbReference type="ChEBI" id="CHEBI:29105"/>
    </ligand>
</feature>
<dbReference type="EMBL" id="CP039852">
    <property type="protein sequence ID" value="QCZ93547.1"/>
    <property type="molecule type" value="Genomic_DNA"/>
</dbReference>
<dbReference type="NCBIfam" id="TIGR00213">
    <property type="entry name" value="GmhB_yaeD"/>
    <property type="match status" value="1"/>
</dbReference>
<evidence type="ECO:0000256" key="6">
    <source>
        <dbReference type="ARBA" id="ARBA00031828"/>
    </source>
</evidence>
<name>A0A5B7YCW3_9ALTE</name>
<comment type="cofactor">
    <cofactor evidence="10">
        <name>Mg(2+)</name>
        <dbReference type="ChEBI" id="CHEBI:18420"/>
    </cofactor>
</comment>
<feature type="binding site" evidence="10">
    <location>
        <position position="97"/>
    </location>
    <ligand>
        <name>Zn(2+)</name>
        <dbReference type="ChEBI" id="CHEBI:29105"/>
    </ligand>
</feature>
<dbReference type="SUPFAM" id="SSF56784">
    <property type="entry name" value="HAD-like"/>
    <property type="match status" value="1"/>
</dbReference>
<feature type="site" description="Contributes to substrate recognition" evidence="9">
    <location>
        <position position="113"/>
    </location>
</feature>
<evidence type="ECO:0000256" key="2">
    <source>
        <dbReference type="ARBA" id="ARBA00022490"/>
    </source>
</evidence>
<reference evidence="11 12" key="1">
    <citation type="submission" date="2019-04" db="EMBL/GenBank/DDBJ databases">
        <title>Salinimonas iocasae sp. nov., a halophilic bacterium isolated from the outer tube casing of tubeworms in Okinawa Trough.</title>
        <authorList>
            <person name="Zhang H."/>
            <person name="Wang H."/>
            <person name="Li C."/>
        </authorList>
    </citation>
    <scope>NUCLEOTIDE SEQUENCE [LARGE SCALE GENOMIC DNA]</scope>
    <source>
        <strain evidence="11 12">KX18D6</strain>
    </source>
</reference>
<evidence type="ECO:0000256" key="3">
    <source>
        <dbReference type="ARBA" id="ARBA00022723"/>
    </source>
</evidence>
<keyword evidence="4 7" id="KW-0378">Hydrolase</keyword>
<keyword evidence="2 7" id="KW-0963">Cytoplasm</keyword>
<feature type="binding site" evidence="10">
    <location>
        <position position="16"/>
    </location>
    <ligand>
        <name>Mg(2+)</name>
        <dbReference type="ChEBI" id="CHEBI:18420"/>
    </ligand>
</feature>
<dbReference type="InterPro" id="IPR036412">
    <property type="entry name" value="HAD-like_sf"/>
</dbReference>
<comment type="subcellular location">
    <subcellularLocation>
        <location evidence="1 7">Cytoplasm</location>
    </subcellularLocation>
</comment>
<evidence type="ECO:0000256" key="9">
    <source>
        <dbReference type="PIRSR" id="PIRSR004682-3"/>
    </source>
</evidence>
<keyword evidence="12" id="KW-1185">Reference proteome</keyword>
<evidence type="ECO:0000256" key="7">
    <source>
        <dbReference type="PIRNR" id="PIRNR004682"/>
    </source>
</evidence>
<dbReference type="AlphaFoldDB" id="A0A5B7YCW3"/>
<dbReference type="GO" id="GO:0005737">
    <property type="term" value="C:cytoplasm"/>
    <property type="evidence" value="ECO:0007669"/>
    <property type="project" value="UniProtKB-SubCell"/>
</dbReference>
<feature type="binding site" evidence="10">
    <location>
        <position position="14"/>
    </location>
    <ligand>
        <name>Mg(2+)</name>
        <dbReference type="ChEBI" id="CHEBI:18420"/>
    </ligand>
</feature>
<organism evidence="11 12">
    <name type="scientific">Salinimonas iocasae</name>
    <dbReference type="NCBI Taxonomy" id="2572577"/>
    <lineage>
        <taxon>Bacteria</taxon>
        <taxon>Pseudomonadati</taxon>
        <taxon>Pseudomonadota</taxon>
        <taxon>Gammaproteobacteria</taxon>
        <taxon>Alteromonadales</taxon>
        <taxon>Alteromonadaceae</taxon>
        <taxon>Alteromonas/Salinimonas group</taxon>
        <taxon>Salinimonas</taxon>
    </lineage>
</organism>
<feature type="site" description="Stabilizes the phosphoryl group" evidence="9">
    <location>
        <position position="114"/>
    </location>
</feature>
<gene>
    <name evidence="11" type="ORF">FBQ74_08615</name>
</gene>
<dbReference type="EC" id="3.1.3.-" evidence="7"/>
<evidence type="ECO:0000256" key="8">
    <source>
        <dbReference type="PIRSR" id="PIRSR004682-1"/>
    </source>
</evidence>
<protein>
    <recommendedName>
        <fullName evidence="6 7">D,D-heptose 1,7-bisphosphate phosphatase</fullName>
        <ecNumber evidence="7">3.1.3.-</ecNumber>
    </recommendedName>
</protein>
<dbReference type="GO" id="GO:0046872">
    <property type="term" value="F:metal ion binding"/>
    <property type="evidence" value="ECO:0007669"/>
    <property type="project" value="UniProtKB-KW"/>
</dbReference>
<dbReference type="PANTHER" id="PTHR42891">
    <property type="entry name" value="D-GLYCERO-BETA-D-MANNO-HEPTOSE-1,7-BISPHOSPHATE 7-PHOSPHATASE"/>
    <property type="match status" value="1"/>
</dbReference>
<dbReference type="NCBIfam" id="TIGR01656">
    <property type="entry name" value="Histidinol-ppas"/>
    <property type="match status" value="1"/>
</dbReference>
<evidence type="ECO:0000313" key="12">
    <source>
        <dbReference type="Proteomes" id="UP000304912"/>
    </source>
</evidence>
<sequence>MNQHDQQTRLLFLDRDGIINEDKGYVGNKAAFNFIPGIFEVVEAFVEHGFLPVVVTNQSGIGRGYYTESDFHNLTQWMREAFAEKGMPFMPVYFCPHHPTEAYPPYKKHCDCRKPGPGMLLSAASDLGADLSKSVLLGDSWRDIQAGAAAGLGSQCYVSEQPQPTPPLSNACVFQADNVAQVLGLVPQIIAATKTG</sequence>
<feature type="binding site" evidence="10">
    <location>
        <position position="139"/>
    </location>
    <ligand>
        <name>Mg(2+)</name>
        <dbReference type="ChEBI" id="CHEBI:18420"/>
    </ligand>
</feature>
<evidence type="ECO:0000313" key="11">
    <source>
        <dbReference type="EMBL" id="QCZ93547.1"/>
    </source>
</evidence>
<keyword evidence="10" id="KW-0460">Magnesium</keyword>
<dbReference type="PIRSF" id="PIRSF004682">
    <property type="entry name" value="GmhB"/>
    <property type="match status" value="1"/>
</dbReference>
<proteinExistence type="inferred from homology"/>
<dbReference type="Gene3D" id="3.40.50.1000">
    <property type="entry name" value="HAD superfamily/HAD-like"/>
    <property type="match status" value="1"/>
</dbReference>
<dbReference type="NCBIfam" id="TIGR01662">
    <property type="entry name" value="HAD-SF-IIIA"/>
    <property type="match status" value="1"/>
</dbReference>
<feature type="binding site" evidence="10">
    <location>
        <position position="112"/>
    </location>
    <ligand>
        <name>Zn(2+)</name>
        <dbReference type="ChEBI" id="CHEBI:29105"/>
    </ligand>
</feature>
<dbReference type="KEGG" id="salk:FBQ74_08615"/>
<feature type="active site" description="Nucleophile" evidence="8">
    <location>
        <position position="14"/>
    </location>
</feature>